<dbReference type="PROSITE" id="PS50850">
    <property type="entry name" value="MFS"/>
    <property type="match status" value="1"/>
</dbReference>
<dbReference type="InterPro" id="IPR050171">
    <property type="entry name" value="MFS_Transporters"/>
</dbReference>
<evidence type="ECO:0000313" key="12">
    <source>
        <dbReference type="Proteomes" id="UP000626180"/>
    </source>
</evidence>
<feature type="transmembrane region" description="Helical" evidence="7">
    <location>
        <begin position="275"/>
        <end position="296"/>
    </location>
</feature>
<dbReference type="InterPro" id="IPR036259">
    <property type="entry name" value="MFS_trans_sf"/>
</dbReference>
<evidence type="ECO:0000256" key="3">
    <source>
        <dbReference type="ARBA" id="ARBA00022475"/>
    </source>
</evidence>
<evidence type="ECO:0000256" key="2">
    <source>
        <dbReference type="ARBA" id="ARBA00022448"/>
    </source>
</evidence>
<feature type="transmembrane region" description="Helical" evidence="7">
    <location>
        <begin position="302"/>
        <end position="322"/>
    </location>
</feature>
<keyword evidence="4 7" id="KW-0812">Transmembrane</keyword>
<evidence type="ECO:0000313" key="11">
    <source>
        <dbReference type="Proteomes" id="UP000250443"/>
    </source>
</evidence>
<dbReference type="GO" id="GO:0022857">
    <property type="term" value="F:transmembrane transporter activity"/>
    <property type="evidence" value="ECO:0007669"/>
    <property type="project" value="InterPro"/>
</dbReference>
<keyword evidence="6 7" id="KW-0472">Membrane</keyword>
<name>A0A2X2CXX9_PSELU</name>
<evidence type="ECO:0000256" key="7">
    <source>
        <dbReference type="SAM" id="Phobius"/>
    </source>
</evidence>
<protein>
    <submittedName>
        <fullName evidence="9">MFS transporter</fullName>
    </submittedName>
    <submittedName>
        <fullName evidence="10">Major facilitator superfamily protein</fullName>
    </submittedName>
</protein>
<dbReference type="EMBL" id="UAUF01000014">
    <property type="protein sequence ID" value="SPZ12908.1"/>
    <property type="molecule type" value="Genomic_DNA"/>
</dbReference>
<reference evidence="9 12" key="2">
    <citation type="submission" date="2020-10" db="EMBL/GenBank/DDBJ databases">
        <title>Genome sequences of Pseudomonas isolates.</title>
        <authorList>
            <person name="Wessels L."/>
            <person name="Reich F."/>
            <person name="Hammerl J."/>
        </authorList>
    </citation>
    <scope>NUCLEOTIDE SEQUENCE [LARGE SCALE GENOMIC DNA]</scope>
    <source>
        <strain evidence="9 12">20-MO00624-0</strain>
    </source>
</reference>
<sequence>MPASASHPRRAFIWVACAFLITMMGTTLPTSLYVFYQREMGFGETWVTLIFSIYAAGVIAALLVAGSWSDQLGRRPMLLAGIALSAISTVMFLFSHSISGLMLARLFSGFSAGIYTGTATVAVLELAPEPWRNVSTLVATASNMLGLGLGPLVAGILSTYLPYPTHLVFSLYLILLVVAAVGVLLAHETVQRPAKPRLRIQKPHLPREVRALFIPAALSGMAGFSVAGLFTAVVPAIMGQVMGHTHGVTIGAVICLLFVSSIIGQALLKKLPAHLHMTIGCIALSLGTATIGVSIATAQVGFLLLGTVIAGAGQGIVFRAGMNAVTGASPREHKAAVTSTLFVTYYVAMSVPVIGVGVSAEAFGLRQTGEFFAAVVTLVPLLAMVIMWIVQSRQREAGRA</sequence>
<evidence type="ECO:0000256" key="1">
    <source>
        <dbReference type="ARBA" id="ARBA00004651"/>
    </source>
</evidence>
<dbReference type="Gene3D" id="1.20.1250.20">
    <property type="entry name" value="MFS general substrate transporter like domains"/>
    <property type="match status" value="1"/>
</dbReference>
<proteinExistence type="predicted"/>
<dbReference type="RefSeq" id="WP_010796471.1">
    <property type="nucleotide sequence ID" value="NZ_FQYS01000008.1"/>
</dbReference>
<feature type="transmembrane region" description="Helical" evidence="7">
    <location>
        <begin position="250"/>
        <end position="268"/>
    </location>
</feature>
<feature type="transmembrane region" description="Helical" evidence="7">
    <location>
        <begin position="167"/>
        <end position="190"/>
    </location>
</feature>
<feature type="transmembrane region" description="Helical" evidence="7">
    <location>
        <begin position="371"/>
        <end position="390"/>
    </location>
</feature>
<accession>A0A2X2CXX9</accession>
<comment type="subcellular location">
    <subcellularLocation>
        <location evidence="1">Cell membrane</location>
        <topology evidence="1">Multi-pass membrane protein</topology>
    </subcellularLocation>
</comment>
<evidence type="ECO:0000259" key="8">
    <source>
        <dbReference type="PROSITE" id="PS50850"/>
    </source>
</evidence>
<feature type="transmembrane region" description="Helical" evidence="7">
    <location>
        <begin position="102"/>
        <end position="124"/>
    </location>
</feature>
<dbReference type="Proteomes" id="UP000626180">
    <property type="component" value="Unassembled WGS sequence"/>
</dbReference>
<dbReference type="PANTHER" id="PTHR23517">
    <property type="entry name" value="RESISTANCE PROTEIN MDTM, PUTATIVE-RELATED-RELATED"/>
    <property type="match status" value="1"/>
</dbReference>
<dbReference type="SUPFAM" id="SSF103473">
    <property type="entry name" value="MFS general substrate transporter"/>
    <property type="match status" value="1"/>
</dbReference>
<dbReference type="PANTHER" id="PTHR23517:SF13">
    <property type="entry name" value="MAJOR FACILITATOR SUPERFAMILY MFS_1"/>
    <property type="match status" value="1"/>
</dbReference>
<feature type="transmembrane region" description="Helical" evidence="7">
    <location>
        <begin position="343"/>
        <end position="365"/>
    </location>
</feature>
<keyword evidence="12" id="KW-1185">Reference proteome</keyword>
<dbReference type="InterPro" id="IPR020846">
    <property type="entry name" value="MFS_dom"/>
</dbReference>
<feature type="transmembrane region" description="Helical" evidence="7">
    <location>
        <begin position="12"/>
        <end position="34"/>
    </location>
</feature>
<evidence type="ECO:0000313" key="9">
    <source>
        <dbReference type="EMBL" id="MBF8641505.1"/>
    </source>
</evidence>
<feature type="transmembrane region" description="Helical" evidence="7">
    <location>
        <begin position="77"/>
        <end position="96"/>
    </location>
</feature>
<dbReference type="GO" id="GO:0005886">
    <property type="term" value="C:plasma membrane"/>
    <property type="evidence" value="ECO:0007669"/>
    <property type="project" value="UniProtKB-SubCell"/>
</dbReference>
<evidence type="ECO:0000256" key="4">
    <source>
        <dbReference type="ARBA" id="ARBA00022692"/>
    </source>
</evidence>
<reference evidence="10 11" key="1">
    <citation type="submission" date="2018-06" db="EMBL/GenBank/DDBJ databases">
        <authorList>
            <consortium name="Pathogen Informatics"/>
            <person name="Doyle S."/>
        </authorList>
    </citation>
    <scope>NUCLEOTIDE SEQUENCE [LARGE SCALE GENOMIC DNA]</scope>
    <source>
        <strain evidence="10 11">NCTC11842</strain>
    </source>
</reference>
<dbReference type="EMBL" id="JADMCD010000006">
    <property type="protein sequence ID" value="MBF8641505.1"/>
    <property type="molecule type" value="Genomic_DNA"/>
</dbReference>
<keyword evidence="5 7" id="KW-1133">Transmembrane helix</keyword>
<evidence type="ECO:0000256" key="6">
    <source>
        <dbReference type="ARBA" id="ARBA00023136"/>
    </source>
</evidence>
<feature type="domain" description="Major facilitator superfamily (MFS) profile" evidence="8">
    <location>
        <begin position="11"/>
        <end position="395"/>
    </location>
</feature>
<feature type="transmembrane region" description="Helical" evidence="7">
    <location>
        <begin position="46"/>
        <end position="65"/>
    </location>
</feature>
<evidence type="ECO:0000256" key="5">
    <source>
        <dbReference type="ARBA" id="ARBA00022989"/>
    </source>
</evidence>
<dbReference type="AlphaFoldDB" id="A0A2X2CXX9"/>
<keyword evidence="3" id="KW-1003">Cell membrane</keyword>
<dbReference type="Pfam" id="PF07690">
    <property type="entry name" value="MFS_1"/>
    <property type="match status" value="1"/>
</dbReference>
<feature type="transmembrane region" description="Helical" evidence="7">
    <location>
        <begin position="136"/>
        <end position="161"/>
    </location>
</feature>
<organism evidence="10 11">
    <name type="scientific">Pseudomonas luteola</name>
    <dbReference type="NCBI Taxonomy" id="47886"/>
    <lineage>
        <taxon>Bacteria</taxon>
        <taxon>Pseudomonadati</taxon>
        <taxon>Pseudomonadota</taxon>
        <taxon>Gammaproteobacteria</taxon>
        <taxon>Pseudomonadales</taxon>
        <taxon>Pseudomonadaceae</taxon>
        <taxon>Pseudomonas</taxon>
    </lineage>
</organism>
<dbReference type="Proteomes" id="UP000250443">
    <property type="component" value="Unassembled WGS sequence"/>
</dbReference>
<evidence type="ECO:0000313" key="10">
    <source>
        <dbReference type="EMBL" id="SPZ12908.1"/>
    </source>
</evidence>
<dbReference type="InterPro" id="IPR011701">
    <property type="entry name" value="MFS"/>
</dbReference>
<gene>
    <name evidence="9" type="ORF">IRZ65_12540</name>
    <name evidence="10" type="ORF">NCTC11842_04734</name>
</gene>
<keyword evidence="2" id="KW-0813">Transport</keyword>
<feature type="transmembrane region" description="Helical" evidence="7">
    <location>
        <begin position="211"/>
        <end position="238"/>
    </location>
</feature>